<evidence type="ECO:0000256" key="1">
    <source>
        <dbReference type="ARBA" id="ARBA00005964"/>
    </source>
</evidence>
<keyword evidence="8" id="KW-1185">Reference proteome</keyword>
<dbReference type="InterPro" id="IPR002168">
    <property type="entry name" value="Lipase_GDXG_HIS_AS"/>
</dbReference>
<reference evidence="7" key="1">
    <citation type="submission" date="2023-06" db="EMBL/GenBank/DDBJ databases">
        <title>Genomic analysis of the entomopathogenic nematode Steinernema hermaphroditum.</title>
        <authorList>
            <person name="Schwarz E.M."/>
            <person name="Heppert J.K."/>
            <person name="Baniya A."/>
            <person name="Schwartz H.T."/>
            <person name="Tan C.-H."/>
            <person name="Antoshechkin I."/>
            <person name="Sternberg P.W."/>
            <person name="Goodrich-Blair H."/>
            <person name="Dillman A.R."/>
        </authorList>
    </citation>
    <scope>NUCLEOTIDE SEQUENCE</scope>
    <source>
        <strain evidence="7">PS9179</strain>
        <tissue evidence="7">Whole animal</tissue>
    </source>
</reference>
<dbReference type="PROSITE" id="PS00122">
    <property type="entry name" value="CARBOXYLESTERASE_B_1"/>
    <property type="match status" value="1"/>
</dbReference>
<dbReference type="PROSITE" id="PS01173">
    <property type="entry name" value="LIPASE_GDXG_HIS"/>
    <property type="match status" value="1"/>
</dbReference>
<evidence type="ECO:0000259" key="6">
    <source>
        <dbReference type="Pfam" id="PF00135"/>
    </source>
</evidence>
<evidence type="ECO:0000256" key="4">
    <source>
        <dbReference type="ARBA" id="ARBA00022801"/>
    </source>
</evidence>
<organism evidence="7 8">
    <name type="scientific">Steinernema hermaphroditum</name>
    <dbReference type="NCBI Taxonomy" id="289476"/>
    <lineage>
        <taxon>Eukaryota</taxon>
        <taxon>Metazoa</taxon>
        <taxon>Ecdysozoa</taxon>
        <taxon>Nematoda</taxon>
        <taxon>Chromadorea</taxon>
        <taxon>Rhabditida</taxon>
        <taxon>Tylenchina</taxon>
        <taxon>Panagrolaimomorpha</taxon>
        <taxon>Strongyloidoidea</taxon>
        <taxon>Steinernematidae</taxon>
        <taxon>Steinernema</taxon>
    </lineage>
</organism>
<evidence type="ECO:0000313" key="8">
    <source>
        <dbReference type="Proteomes" id="UP001175271"/>
    </source>
</evidence>
<comment type="similarity">
    <text evidence="1 5">Belongs to the type-B carboxylesterase/lipase family.</text>
</comment>
<dbReference type="InterPro" id="IPR019826">
    <property type="entry name" value="Carboxylesterase_B_AS"/>
</dbReference>
<evidence type="ECO:0000256" key="2">
    <source>
        <dbReference type="ARBA" id="ARBA00010515"/>
    </source>
</evidence>
<dbReference type="PANTHER" id="PTHR44590:SF3">
    <property type="entry name" value="CARBOXYLESTERASE TYPE B DOMAIN-CONTAINING PROTEIN"/>
    <property type="match status" value="1"/>
</dbReference>
<keyword evidence="4 5" id="KW-0378">Hydrolase</keyword>
<comment type="similarity">
    <text evidence="2">Belongs to the 'GDXG' lipolytic enzyme family.</text>
</comment>
<dbReference type="GO" id="GO:0052689">
    <property type="term" value="F:carboxylic ester hydrolase activity"/>
    <property type="evidence" value="ECO:0007669"/>
    <property type="project" value="UniProtKB-KW"/>
</dbReference>
<feature type="domain" description="Carboxylesterase type B" evidence="6">
    <location>
        <begin position="5"/>
        <end position="507"/>
    </location>
</feature>
<dbReference type="SUPFAM" id="SSF53474">
    <property type="entry name" value="alpha/beta-Hydrolases"/>
    <property type="match status" value="1"/>
</dbReference>
<evidence type="ECO:0000256" key="3">
    <source>
        <dbReference type="ARBA" id="ARBA00022487"/>
    </source>
</evidence>
<dbReference type="EC" id="3.1.1.-" evidence="5"/>
<sequence length="522" mass="58595">MLHDFVELSAGCVQGLRYFSKKDLCNYRMYLGVPYAETTAGANRFMKPIPKQHFEGLINATRFGNRCPQWSDPSDNDRGVSESEDCLNLNVFAPASAEKLPVIMYVHGGSFLNGSNVAFGSTNICDALCSKNSVVVVPNYRLGFLGFLWLDSELTAGNLGLWDLHCALLWVHREIEKFGGDPANITLVGQSAGGALVDLMTVSPYTKGLFNKVISISGNRFCKWAVLSRKDVRKHTLQLALRNGWKNQSNNVHNYEKLLEYLREMSEGCFLIDADAKIANGDFEPWIGPIVDGDFIPSVETLKTVNKNISVITGNIECEGILFCHQTRLPLNSIIFEAIVDAIVTDYDIQDRERIVQMYTLSSDDDARKSVLEIVGDTVINQSITDLIDLHRAHNKDLYVYTFRHLNAASLAYCEEYWKAEVNTHGGELPYLFGDVVSKHSWKFDEDDEEMSERFTTMITNFAKSGNPSIPSTFANVHWKPTTVSAVTCLHLSRCPSVQSEFNKGKCFRKIGNRAKSRQQFE</sequence>
<gene>
    <name evidence="7" type="ORF">QR680_001751</name>
</gene>
<dbReference type="Gene3D" id="3.40.50.1820">
    <property type="entry name" value="alpha/beta hydrolase"/>
    <property type="match status" value="1"/>
</dbReference>
<evidence type="ECO:0000256" key="5">
    <source>
        <dbReference type="RuleBase" id="RU361235"/>
    </source>
</evidence>
<dbReference type="InterPro" id="IPR029058">
    <property type="entry name" value="AB_hydrolase_fold"/>
</dbReference>
<protein>
    <recommendedName>
        <fullName evidence="5">Carboxylic ester hydrolase</fullName>
        <ecNumber evidence="5">3.1.1.-</ecNumber>
    </recommendedName>
</protein>
<comment type="caution">
    <text evidence="7">The sequence shown here is derived from an EMBL/GenBank/DDBJ whole genome shotgun (WGS) entry which is preliminary data.</text>
</comment>
<accession>A0AA39GZP0</accession>
<dbReference type="Pfam" id="PF00135">
    <property type="entry name" value="COesterase"/>
    <property type="match status" value="1"/>
</dbReference>
<dbReference type="AlphaFoldDB" id="A0AA39GZP0"/>
<evidence type="ECO:0000313" key="7">
    <source>
        <dbReference type="EMBL" id="KAK0396525.1"/>
    </source>
</evidence>
<dbReference type="Proteomes" id="UP001175271">
    <property type="component" value="Unassembled WGS sequence"/>
</dbReference>
<keyword evidence="3" id="KW-0719">Serine esterase</keyword>
<dbReference type="EMBL" id="JAUCMV010000005">
    <property type="protein sequence ID" value="KAK0396525.1"/>
    <property type="molecule type" value="Genomic_DNA"/>
</dbReference>
<proteinExistence type="inferred from homology"/>
<dbReference type="PANTHER" id="PTHR44590">
    <property type="entry name" value="CARBOXYLIC ESTER HYDROLASE-RELATED"/>
    <property type="match status" value="1"/>
</dbReference>
<dbReference type="InterPro" id="IPR002018">
    <property type="entry name" value="CarbesteraseB"/>
</dbReference>
<name>A0AA39GZP0_9BILA</name>